<proteinExistence type="predicted"/>
<dbReference type="EMBL" id="LAZR01020307">
    <property type="protein sequence ID" value="KKL89364.1"/>
    <property type="molecule type" value="Genomic_DNA"/>
</dbReference>
<dbReference type="SUPFAM" id="SSF53649">
    <property type="entry name" value="Alkaline phosphatase-like"/>
    <property type="match status" value="1"/>
</dbReference>
<dbReference type="InterPro" id="IPR051849">
    <property type="entry name" value="GAG-degrading_sulfatase"/>
</dbReference>
<dbReference type="PANTHER" id="PTHR46615:SF1">
    <property type="entry name" value="ARYLSULFATASE K"/>
    <property type="match status" value="1"/>
</dbReference>
<dbReference type="InterPro" id="IPR017850">
    <property type="entry name" value="Alkaline_phosphatase_core_sf"/>
</dbReference>
<evidence type="ECO:0008006" key="2">
    <source>
        <dbReference type="Google" id="ProtNLM"/>
    </source>
</evidence>
<dbReference type="GO" id="GO:0015024">
    <property type="term" value="F:glucuronate-2-sulfatase activity"/>
    <property type="evidence" value="ECO:0007669"/>
    <property type="project" value="TreeGrafter"/>
</dbReference>
<name>A0A0F9FS79_9ZZZZ</name>
<protein>
    <recommendedName>
        <fullName evidence="2">N-sulphoglucosamine sulphohydrolase C-terminal domain-containing protein</fullName>
    </recommendedName>
</protein>
<dbReference type="PANTHER" id="PTHR46615">
    <property type="entry name" value="ARYLSULFATASE K"/>
    <property type="match status" value="1"/>
</dbReference>
<dbReference type="AlphaFoldDB" id="A0A0F9FS79"/>
<organism evidence="1">
    <name type="scientific">marine sediment metagenome</name>
    <dbReference type="NCBI Taxonomy" id="412755"/>
    <lineage>
        <taxon>unclassified sequences</taxon>
        <taxon>metagenomes</taxon>
        <taxon>ecological metagenomes</taxon>
    </lineage>
</organism>
<dbReference type="Gene3D" id="3.40.720.10">
    <property type="entry name" value="Alkaline Phosphatase, subunit A"/>
    <property type="match status" value="1"/>
</dbReference>
<accession>A0A0F9FS79</accession>
<dbReference type="GO" id="GO:0004065">
    <property type="term" value="F:arylsulfatase activity"/>
    <property type="evidence" value="ECO:0007669"/>
    <property type="project" value="TreeGrafter"/>
</dbReference>
<reference evidence="1" key="1">
    <citation type="journal article" date="2015" name="Nature">
        <title>Complex archaea that bridge the gap between prokaryotes and eukaryotes.</title>
        <authorList>
            <person name="Spang A."/>
            <person name="Saw J.H."/>
            <person name="Jorgensen S.L."/>
            <person name="Zaremba-Niedzwiedzka K."/>
            <person name="Martijn J."/>
            <person name="Lind A.E."/>
            <person name="van Eijk R."/>
            <person name="Schleper C."/>
            <person name="Guy L."/>
            <person name="Ettema T.J."/>
        </authorList>
    </citation>
    <scope>NUCLEOTIDE SEQUENCE</scope>
</reference>
<comment type="caution">
    <text evidence="1">The sequence shown here is derived from an EMBL/GenBank/DDBJ whole genome shotgun (WGS) entry which is preliminary data.</text>
</comment>
<sequence length="204" mass="24324">MFDKEDHYLWGHQTCLSGYKAVTNVPLIIMGPNIQKKRIQEQVQLKDLFHTILHMTALPIDKIKDLEQDKSILYQIKTNTTPKYILGEYLKIKKEVLEIVNYYRKSIKKNIISKTLNDIYFLRTNQYKYIKYNNQIEELFDINTDPYEQNNIINRNKKLYQEMKSILQRILNQITNIENLTSKTTDKEKDDLKNTINSINFKGI</sequence>
<gene>
    <name evidence="1" type="ORF">LCGC14_1915440</name>
</gene>
<evidence type="ECO:0000313" key="1">
    <source>
        <dbReference type="EMBL" id="KKL89364.1"/>
    </source>
</evidence>